<name>A0ABY8HWW9_9BURK</name>
<dbReference type="Proteomes" id="UP001219584">
    <property type="component" value="Chromosome"/>
</dbReference>
<evidence type="ECO:0008006" key="4">
    <source>
        <dbReference type="Google" id="ProtNLM"/>
    </source>
</evidence>
<organism evidence="2 3">
    <name type="scientific">Janthinobacterium rivuli</name>
    <dbReference type="NCBI Taxonomy" id="2751478"/>
    <lineage>
        <taxon>Bacteria</taxon>
        <taxon>Pseudomonadati</taxon>
        <taxon>Pseudomonadota</taxon>
        <taxon>Betaproteobacteria</taxon>
        <taxon>Burkholderiales</taxon>
        <taxon>Oxalobacteraceae</taxon>
        <taxon>Janthinobacterium</taxon>
    </lineage>
</organism>
<keyword evidence="3" id="KW-1185">Reference proteome</keyword>
<gene>
    <name evidence="2" type="ORF">P9875_15285</name>
</gene>
<accession>A0ABY8HWW9</accession>
<evidence type="ECO:0000313" key="2">
    <source>
        <dbReference type="EMBL" id="WFR77086.1"/>
    </source>
</evidence>
<dbReference type="EMBL" id="CP121464">
    <property type="protein sequence ID" value="WFR77086.1"/>
    <property type="molecule type" value="Genomic_DNA"/>
</dbReference>
<proteinExistence type="predicted"/>
<reference evidence="2 3" key="1">
    <citation type="submission" date="2023-04" db="EMBL/GenBank/DDBJ databases">
        <title>Nanopore sequencing of Janthinobacterium from water.</title>
        <authorList>
            <person name="Ciuchcinski K."/>
            <person name="Rokowska A."/>
            <person name="Dziewit L."/>
        </authorList>
    </citation>
    <scope>NUCLEOTIDE SEQUENCE [LARGE SCALE GENOMIC DNA]</scope>
    <source>
        <strain evidence="2 3">DEMB2</strain>
    </source>
</reference>
<sequence>MQPSKHYLTAFPALALCLTLAFMGGSAVAQAADKVPPASSGARQGKVKPADTANLVSHLRRVITDETNDTPPRILNAFVAKYQQRALDAGIDDLDRQSQYVVLALYTSGKAMEQPQFVALMKNPPASVDAFYDALHALPNTVWEAGPPLWEAYAAK</sequence>
<feature type="signal peptide" evidence="1">
    <location>
        <begin position="1"/>
        <end position="31"/>
    </location>
</feature>
<feature type="chain" id="PRO_5046408673" description="DUF2059 domain-containing protein" evidence="1">
    <location>
        <begin position="32"/>
        <end position="156"/>
    </location>
</feature>
<evidence type="ECO:0000313" key="3">
    <source>
        <dbReference type="Proteomes" id="UP001219584"/>
    </source>
</evidence>
<evidence type="ECO:0000256" key="1">
    <source>
        <dbReference type="SAM" id="SignalP"/>
    </source>
</evidence>
<dbReference type="RefSeq" id="WP_278315788.1">
    <property type="nucleotide sequence ID" value="NZ_CP121464.1"/>
</dbReference>
<keyword evidence="1" id="KW-0732">Signal</keyword>
<protein>
    <recommendedName>
        <fullName evidence="4">DUF2059 domain-containing protein</fullName>
    </recommendedName>
</protein>